<comment type="caution">
    <text evidence="1">The sequence shown here is derived from an EMBL/GenBank/DDBJ whole genome shotgun (WGS) entry which is preliminary data.</text>
</comment>
<dbReference type="EMBL" id="BAABRR010000003">
    <property type="protein sequence ID" value="GAA5518347.1"/>
    <property type="molecule type" value="Genomic_DNA"/>
</dbReference>
<evidence type="ECO:0000313" key="1">
    <source>
        <dbReference type="EMBL" id="GAA5518347.1"/>
    </source>
</evidence>
<evidence type="ECO:0000313" key="2">
    <source>
        <dbReference type="Proteomes" id="UP001426770"/>
    </source>
</evidence>
<name>A0ABP9WEV6_9MICO</name>
<accession>A0ABP9WEV6</accession>
<organism evidence="1 2">
    <name type="scientific">Demequina sediminis</name>
    <dbReference type="NCBI Taxonomy" id="1930058"/>
    <lineage>
        <taxon>Bacteria</taxon>
        <taxon>Bacillati</taxon>
        <taxon>Actinomycetota</taxon>
        <taxon>Actinomycetes</taxon>
        <taxon>Micrococcales</taxon>
        <taxon>Demequinaceae</taxon>
        <taxon>Demequina</taxon>
    </lineage>
</organism>
<protein>
    <recommendedName>
        <fullName evidence="3">DUF4177 domain-containing protein</fullName>
    </recommendedName>
</protein>
<gene>
    <name evidence="1" type="ORF">Lsed01_00772</name>
</gene>
<proteinExistence type="predicted"/>
<dbReference type="Proteomes" id="UP001426770">
    <property type="component" value="Unassembled WGS sequence"/>
</dbReference>
<reference evidence="1 2" key="1">
    <citation type="submission" date="2024-02" db="EMBL/GenBank/DDBJ databases">
        <title>Lysinimicrobium sediminis NBRC 112286.</title>
        <authorList>
            <person name="Ichikawa N."/>
            <person name="Katano-Makiyama Y."/>
            <person name="Hidaka K."/>
        </authorList>
    </citation>
    <scope>NUCLEOTIDE SEQUENCE [LARGE SCALE GENOMIC DNA]</scope>
    <source>
        <strain evidence="1 2">NBRC 112286</strain>
    </source>
</reference>
<evidence type="ECO:0008006" key="3">
    <source>
        <dbReference type="Google" id="ProtNLM"/>
    </source>
</evidence>
<keyword evidence="2" id="KW-1185">Reference proteome</keyword>
<dbReference type="RefSeq" id="WP_286214676.1">
    <property type="nucleotide sequence ID" value="NZ_AP027736.1"/>
</dbReference>
<sequence>MRTTWEYATVPLIDHVTKQILDQWGEDGWELVQVVTGPTGGLVAYLKRPREQA</sequence>